<organism evidence="2 3">
    <name type="scientific">Blattamonas nauphoetae</name>
    <dbReference type="NCBI Taxonomy" id="2049346"/>
    <lineage>
        <taxon>Eukaryota</taxon>
        <taxon>Metamonada</taxon>
        <taxon>Preaxostyla</taxon>
        <taxon>Oxymonadida</taxon>
        <taxon>Blattamonas</taxon>
    </lineage>
</organism>
<dbReference type="Proteomes" id="UP001281761">
    <property type="component" value="Unassembled WGS sequence"/>
</dbReference>
<feature type="compositionally biased region" description="Low complexity" evidence="1">
    <location>
        <begin position="167"/>
        <end position="183"/>
    </location>
</feature>
<proteinExistence type="predicted"/>
<sequence>MTGIFVNTWKATRVELRTTGRYLKTSASIFFDQSPEGISQAKKFNIPGGGEGGRNRTLRNNPDHIHNHHNYLNHPHISDNNDHHNNHHNHLRNHRMGSPDILVGYSLSQNSGLPFDEQETSSSRVEVQEGFDVTQIPDDEQSRDNTDLLLDHHSFSQVGSSFSYSLASSRSSTQSPSPYRSSFNRMDSSESPRHYDPWDDNSSHRSTSTASLALSANSNIV</sequence>
<keyword evidence="3" id="KW-1185">Reference proteome</keyword>
<reference evidence="2 3" key="1">
    <citation type="journal article" date="2022" name="bioRxiv">
        <title>Genomics of Preaxostyla Flagellates Illuminates Evolutionary Transitions and the Path Towards Mitochondrial Loss.</title>
        <authorList>
            <person name="Novak L.V.F."/>
            <person name="Treitli S.C."/>
            <person name="Pyrih J."/>
            <person name="Halakuc P."/>
            <person name="Pipaliya S.V."/>
            <person name="Vacek V."/>
            <person name="Brzon O."/>
            <person name="Soukal P."/>
            <person name="Eme L."/>
            <person name="Dacks J.B."/>
            <person name="Karnkowska A."/>
            <person name="Elias M."/>
            <person name="Hampl V."/>
        </authorList>
    </citation>
    <scope>NUCLEOTIDE SEQUENCE [LARGE SCALE GENOMIC DNA]</scope>
    <source>
        <strain evidence="2">NAU3</strain>
        <tissue evidence="2">Gut</tissue>
    </source>
</reference>
<name>A0ABQ9Y0H2_9EUKA</name>
<comment type="caution">
    <text evidence="2">The sequence shown here is derived from an EMBL/GenBank/DDBJ whole genome shotgun (WGS) entry which is preliminary data.</text>
</comment>
<evidence type="ECO:0000256" key="1">
    <source>
        <dbReference type="SAM" id="MobiDB-lite"/>
    </source>
</evidence>
<dbReference type="EMBL" id="JARBJD010000048">
    <property type="protein sequence ID" value="KAK2957238.1"/>
    <property type="molecule type" value="Genomic_DNA"/>
</dbReference>
<feature type="region of interest" description="Disordered" evidence="1">
    <location>
        <begin position="102"/>
        <end position="144"/>
    </location>
</feature>
<evidence type="ECO:0000313" key="3">
    <source>
        <dbReference type="Proteomes" id="UP001281761"/>
    </source>
</evidence>
<accession>A0ABQ9Y0H2</accession>
<feature type="compositionally biased region" description="Low complexity" evidence="1">
    <location>
        <begin position="204"/>
        <end position="221"/>
    </location>
</feature>
<protein>
    <submittedName>
        <fullName evidence="2">Uncharacterized protein</fullName>
    </submittedName>
</protein>
<evidence type="ECO:0000313" key="2">
    <source>
        <dbReference type="EMBL" id="KAK2957238.1"/>
    </source>
</evidence>
<feature type="compositionally biased region" description="Basic and acidic residues" evidence="1">
    <location>
        <begin position="187"/>
        <end position="203"/>
    </location>
</feature>
<feature type="region of interest" description="Disordered" evidence="1">
    <location>
        <begin position="167"/>
        <end position="221"/>
    </location>
</feature>
<gene>
    <name evidence="2" type="ORF">BLNAU_7832</name>
</gene>